<accession>A0ABN2SD90</accession>
<name>A0ABN2SD90_9ACTN</name>
<proteinExistence type="predicted"/>
<comment type="subcellular location">
    <subcellularLocation>
        <location evidence="1">Membrane</location>
    </subcellularLocation>
</comment>
<protein>
    <recommendedName>
        <fullName evidence="9">Interferon-induced transmembrane protein</fullName>
    </recommendedName>
</protein>
<evidence type="ECO:0000256" key="1">
    <source>
        <dbReference type="ARBA" id="ARBA00004370"/>
    </source>
</evidence>
<keyword evidence="8" id="KW-1185">Reference proteome</keyword>
<evidence type="ECO:0000313" key="8">
    <source>
        <dbReference type="Proteomes" id="UP001501585"/>
    </source>
</evidence>
<keyword evidence="3 6" id="KW-1133">Transmembrane helix</keyword>
<evidence type="ECO:0000256" key="6">
    <source>
        <dbReference type="SAM" id="Phobius"/>
    </source>
</evidence>
<evidence type="ECO:0000256" key="3">
    <source>
        <dbReference type="ARBA" id="ARBA00022989"/>
    </source>
</evidence>
<dbReference type="InterPro" id="IPR051423">
    <property type="entry name" value="CD225/Dispanin"/>
</dbReference>
<feature type="compositionally biased region" description="Gly residues" evidence="5">
    <location>
        <begin position="27"/>
        <end position="38"/>
    </location>
</feature>
<dbReference type="PANTHER" id="PTHR14948">
    <property type="entry name" value="NG5"/>
    <property type="match status" value="1"/>
</dbReference>
<feature type="compositionally biased region" description="Pro residues" evidence="5">
    <location>
        <begin position="1"/>
        <end position="26"/>
    </location>
</feature>
<dbReference type="PANTHER" id="PTHR14948:SF25">
    <property type="entry name" value="DUF4190 DOMAIN-CONTAINING PROTEIN"/>
    <property type="match status" value="1"/>
</dbReference>
<gene>
    <name evidence="7" type="ORF">GCM10009799_07640</name>
</gene>
<feature type="region of interest" description="Disordered" evidence="5">
    <location>
        <begin position="1"/>
        <end position="38"/>
    </location>
</feature>
<keyword evidence="4 6" id="KW-0472">Membrane</keyword>
<evidence type="ECO:0008006" key="9">
    <source>
        <dbReference type="Google" id="ProtNLM"/>
    </source>
</evidence>
<dbReference type="Pfam" id="PF04505">
    <property type="entry name" value="CD225"/>
    <property type="match status" value="1"/>
</dbReference>
<organism evidence="7 8">
    <name type="scientific">Nocardiopsis rhodophaea</name>
    <dbReference type="NCBI Taxonomy" id="280238"/>
    <lineage>
        <taxon>Bacteria</taxon>
        <taxon>Bacillati</taxon>
        <taxon>Actinomycetota</taxon>
        <taxon>Actinomycetes</taxon>
        <taxon>Streptosporangiales</taxon>
        <taxon>Nocardiopsidaceae</taxon>
        <taxon>Nocardiopsis</taxon>
    </lineage>
</organism>
<evidence type="ECO:0000256" key="4">
    <source>
        <dbReference type="ARBA" id="ARBA00023136"/>
    </source>
</evidence>
<dbReference type="EMBL" id="BAAAPC010000003">
    <property type="protein sequence ID" value="GAA1984729.1"/>
    <property type="molecule type" value="Genomic_DNA"/>
</dbReference>
<reference evidence="7 8" key="1">
    <citation type="journal article" date="2019" name="Int. J. Syst. Evol. Microbiol.">
        <title>The Global Catalogue of Microorganisms (GCM) 10K type strain sequencing project: providing services to taxonomists for standard genome sequencing and annotation.</title>
        <authorList>
            <consortium name="The Broad Institute Genomics Platform"/>
            <consortium name="The Broad Institute Genome Sequencing Center for Infectious Disease"/>
            <person name="Wu L."/>
            <person name="Ma J."/>
        </authorList>
    </citation>
    <scope>NUCLEOTIDE SEQUENCE [LARGE SCALE GENOMIC DNA]</scope>
    <source>
        <strain evidence="7 8">JCM 15313</strain>
    </source>
</reference>
<comment type="caution">
    <text evidence="7">The sequence shown here is derived from an EMBL/GenBank/DDBJ whole genome shotgun (WGS) entry which is preliminary data.</text>
</comment>
<feature type="transmembrane region" description="Helical" evidence="6">
    <location>
        <begin position="93"/>
        <end position="116"/>
    </location>
</feature>
<evidence type="ECO:0000313" key="7">
    <source>
        <dbReference type="EMBL" id="GAA1984729.1"/>
    </source>
</evidence>
<feature type="transmembrane region" description="Helical" evidence="6">
    <location>
        <begin position="47"/>
        <end position="72"/>
    </location>
</feature>
<evidence type="ECO:0000256" key="5">
    <source>
        <dbReference type="SAM" id="MobiDB-lite"/>
    </source>
</evidence>
<dbReference type="Proteomes" id="UP001501585">
    <property type="component" value="Unassembled WGS sequence"/>
</dbReference>
<dbReference type="RefSeq" id="WP_344106207.1">
    <property type="nucleotide sequence ID" value="NZ_BAAAPC010000003.1"/>
</dbReference>
<keyword evidence="2 6" id="KW-0812">Transmembrane</keyword>
<dbReference type="InterPro" id="IPR007593">
    <property type="entry name" value="CD225/Dispanin_fam"/>
</dbReference>
<sequence>MSYGPPPGSPPPPPPGGGYGPPPPPGGTGGYPGMQQPMGGGLPPSNWLVPAILTLFCCWPAAIPAIVFASQVNSKWNVGDYAGAQESAGKAKMWTLIALGAGIAWSIIVFSAFAFLGSLEATSSTPGTYDTGGF</sequence>
<evidence type="ECO:0000256" key="2">
    <source>
        <dbReference type="ARBA" id="ARBA00022692"/>
    </source>
</evidence>